<sequence length="190" mass="20646">MGRELLGVSWERQAGGCWVQVGRDGQGAAGCELGEMGRELLEGDADNLDIQDGSEVPPVEPTTDVTEEGDVHHTPQAAAAHRLDMTPSALRKRSRSTDIMGAINAMVEHSKARLDLFTTSHTSSASPSPSSISTGGYSITQCLAVLNTIPRLDKVTYIKTMNHLTNNAEWRELFMGLDEEKKLWAIESIP</sequence>
<dbReference type="EMBL" id="JAMYWD010000004">
    <property type="protein sequence ID" value="KAJ4973790.1"/>
    <property type="molecule type" value="Genomic_DNA"/>
</dbReference>
<protein>
    <submittedName>
        <fullName evidence="2">Uncharacterized protein</fullName>
    </submittedName>
</protein>
<gene>
    <name evidence="2" type="ORF">NE237_006964</name>
</gene>
<evidence type="ECO:0000256" key="1">
    <source>
        <dbReference type="SAM" id="MobiDB-lite"/>
    </source>
</evidence>
<dbReference type="AlphaFoldDB" id="A0A9Q0KNJ7"/>
<organism evidence="2 3">
    <name type="scientific">Protea cynaroides</name>
    <dbReference type="NCBI Taxonomy" id="273540"/>
    <lineage>
        <taxon>Eukaryota</taxon>
        <taxon>Viridiplantae</taxon>
        <taxon>Streptophyta</taxon>
        <taxon>Embryophyta</taxon>
        <taxon>Tracheophyta</taxon>
        <taxon>Spermatophyta</taxon>
        <taxon>Magnoliopsida</taxon>
        <taxon>Proteales</taxon>
        <taxon>Proteaceae</taxon>
        <taxon>Protea</taxon>
    </lineage>
</organism>
<evidence type="ECO:0000313" key="3">
    <source>
        <dbReference type="Proteomes" id="UP001141806"/>
    </source>
</evidence>
<dbReference type="Proteomes" id="UP001141806">
    <property type="component" value="Unassembled WGS sequence"/>
</dbReference>
<evidence type="ECO:0000313" key="2">
    <source>
        <dbReference type="EMBL" id="KAJ4973790.1"/>
    </source>
</evidence>
<feature type="region of interest" description="Disordered" evidence="1">
    <location>
        <begin position="49"/>
        <end position="69"/>
    </location>
</feature>
<reference evidence="2" key="1">
    <citation type="journal article" date="2023" name="Plant J.">
        <title>The genome of the king protea, Protea cynaroides.</title>
        <authorList>
            <person name="Chang J."/>
            <person name="Duong T.A."/>
            <person name="Schoeman C."/>
            <person name="Ma X."/>
            <person name="Roodt D."/>
            <person name="Barker N."/>
            <person name="Li Z."/>
            <person name="Van de Peer Y."/>
            <person name="Mizrachi E."/>
        </authorList>
    </citation>
    <scope>NUCLEOTIDE SEQUENCE</scope>
    <source>
        <tissue evidence="2">Young leaves</tissue>
    </source>
</reference>
<keyword evidence="3" id="KW-1185">Reference proteome</keyword>
<accession>A0A9Q0KNJ7</accession>
<comment type="caution">
    <text evidence="2">The sequence shown here is derived from an EMBL/GenBank/DDBJ whole genome shotgun (WGS) entry which is preliminary data.</text>
</comment>
<proteinExistence type="predicted"/>
<name>A0A9Q0KNJ7_9MAGN</name>